<dbReference type="InterPro" id="IPR002104">
    <property type="entry name" value="Integrase_catalytic"/>
</dbReference>
<feature type="domain" description="Tyr recombinase" evidence="2">
    <location>
        <begin position="3"/>
        <end position="183"/>
    </location>
</feature>
<dbReference type="PANTHER" id="PTHR30349:SF82">
    <property type="entry name" value="INTEGRASE_RECOMBINASE YOEC-RELATED"/>
    <property type="match status" value="1"/>
</dbReference>
<proteinExistence type="predicted"/>
<dbReference type="InterPro" id="IPR013762">
    <property type="entry name" value="Integrase-like_cat_sf"/>
</dbReference>
<gene>
    <name evidence="3" type="ORF">J2S18_001269</name>
</gene>
<comment type="caution">
    <text evidence="3">The sequence shown here is derived from an EMBL/GenBank/DDBJ whole genome shotgun (WGS) entry which is preliminary data.</text>
</comment>
<organism evidence="3 4">
    <name type="scientific">Eubacterium multiforme</name>
    <dbReference type="NCBI Taxonomy" id="83339"/>
    <lineage>
        <taxon>Bacteria</taxon>
        <taxon>Bacillati</taxon>
        <taxon>Bacillota</taxon>
        <taxon>Clostridia</taxon>
        <taxon>Eubacteriales</taxon>
        <taxon>Eubacteriaceae</taxon>
        <taxon>Eubacterium</taxon>
    </lineage>
</organism>
<dbReference type="PROSITE" id="PS51898">
    <property type="entry name" value="TYR_RECOMBINASE"/>
    <property type="match status" value="1"/>
</dbReference>
<evidence type="ECO:0000313" key="4">
    <source>
        <dbReference type="Proteomes" id="UP001228504"/>
    </source>
</evidence>
<dbReference type="Gene3D" id="1.10.443.10">
    <property type="entry name" value="Intergrase catalytic core"/>
    <property type="match status" value="1"/>
</dbReference>
<evidence type="ECO:0000256" key="1">
    <source>
        <dbReference type="ARBA" id="ARBA00023172"/>
    </source>
</evidence>
<dbReference type="PANTHER" id="PTHR30349">
    <property type="entry name" value="PHAGE INTEGRASE-RELATED"/>
    <property type="match status" value="1"/>
</dbReference>
<name>A0ABT9USR7_9FIRM</name>
<dbReference type="EMBL" id="JAUSUF010000003">
    <property type="protein sequence ID" value="MDQ0149339.1"/>
    <property type="molecule type" value="Genomic_DNA"/>
</dbReference>
<evidence type="ECO:0000313" key="3">
    <source>
        <dbReference type="EMBL" id="MDQ0149339.1"/>
    </source>
</evidence>
<keyword evidence="1" id="KW-0233">DNA recombination</keyword>
<dbReference type="Proteomes" id="UP001228504">
    <property type="component" value="Unassembled WGS sequence"/>
</dbReference>
<evidence type="ECO:0000259" key="2">
    <source>
        <dbReference type="PROSITE" id="PS51898"/>
    </source>
</evidence>
<dbReference type="RefSeq" id="WP_307484688.1">
    <property type="nucleotide sequence ID" value="NZ_JAUSUF010000003.1"/>
</dbReference>
<keyword evidence="4" id="KW-1185">Reference proteome</keyword>
<dbReference type="SUPFAM" id="SSF56349">
    <property type="entry name" value="DNA breaking-rejoining enzymes"/>
    <property type="match status" value="1"/>
</dbReference>
<dbReference type="InterPro" id="IPR050090">
    <property type="entry name" value="Tyrosine_recombinase_XerCD"/>
</dbReference>
<dbReference type="InterPro" id="IPR011010">
    <property type="entry name" value="DNA_brk_join_enz"/>
</dbReference>
<protein>
    <submittedName>
        <fullName evidence="3">Integrase</fullName>
    </submittedName>
</protein>
<reference evidence="3 4" key="1">
    <citation type="submission" date="2023-07" db="EMBL/GenBank/DDBJ databases">
        <title>Genomic Encyclopedia of Type Strains, Phase IV (KMG-IV): sequencing the most valuable type-strain genomes for metagenomic binning, comparative biology and taxonomic classification.</title>
        <authorList>
            <person name="Goeker M."/>
        </authorList>
    </citation>
    <scope>NUCLEOTIDE SEQUENCE [LARGE SCALE GENOMIC DNA]</scope>
    <source>
        <strain evidence="3 4">DSM 20694</strain>
    </source>
</reference>
<sequence>MAKVYPIKDRNKIPVIKRILLKESRERDWIMIATGVYTGLRISDILNLKIKDVRNKDFIKIKAQKTKKIVKVEISEELKFELKSFVKDKNGNEYLIRTTKTLDNEILNEPISATQAYRIMKEVQHRAKIKDNLGTHSLRKTYAYYLYQNNDISVVQGALQHENQLDTLRYIGVEEEVINKATRSIKFFDNS</sequence>
<accession>A0ABT9USR7</accession>
<dbReference type="Pfam" id="PF00589">
    <property type="entry name" value="Phage_integrase"/>
    <property type="match status" value="1"/>
</dbReference>